<dbReference type="PANTHER" id="PTHR30543:SF21">
    <property type="entry name" value="NAD(P)H-DEPENDENT FMN REDUCTASE LOT6"/>
    <property type="match status" value="1"/>
</dbReference>
<name>A0A437PUV6_9ACTN</name>
<organism evidence="2 3">
    <name type="scientific">Streptomyces antnestii</name>
    <dbReference type="NCBI Taxonomy" id="2494256"/>
    <lineage>
        <taxon>Bacteria</taxon>
        <taxon>Bacillati</taxon>
        <taxon>Actinomycetota</taxon>
        <taxon>Actinomycetes</taxon>
        <taxon>Kitasatosporales</taxon>
        <taxon>Streptomycetaceae</taxon>
        <taxon>Streptomyces</taxon>
    </lineage>
</organism>
<dbReference type="PANTHER" id="PTHR30543">
    <property type="entry name" value="CHROMATE REDUCTASE"/>
    <property type="match status" value="1"/>
</dbReference>
<evidence type="ECO:0000313" key="2">
    <source>
        <dbReference type="EMBL" id="RVU26032.1"/>
    </source>
</evidence>
<protein>
    <submittedName>
        <fullName evidence="2">NADPH-dependent oxidoreductase</fullName>
    </submittedName>
</protein>
<dbReference type="RefSeq" id="WP_127827858.1">
    <property type="nucleotide sequence ID" value="NZ_RZYA01000004.1"/>
</dbReference>
<sequence length="201" mass="21659">MTTTPVQQHTPPVRIAVVIGSNREGRFGPVVADWLTSLLGERPDFTVDVIDVAATALPTALSYDPAPEVRAALAEVSPKLAAADAFIVLTPEYNHSYPAGLKNLIDWHRAEWQAKPVGFVSYGGISGGLRAVEHLRTVFAELHAVTVRDTVSFANAGSHFDASGAHRDPEAPAAAVKTMLDQLAWWAKALREAKKTHPYTS</sequence>
<dbReference type="InterPro" id="IPR029039">
    <property type="entry name" value="Flavoprotein-like_sf"/>
</dbReference>
<dbReference type="OrthoDB" id="9812295at2"/>
<feature type="domain" description="NADPH-dependent FMN reductase-like" evidence="1">
    <location>
        <begin position="14"/>
        <end position="156"/>
    </location>
</feature>
<evidence type="ECO:0000313" key="3">
    <source>
        <dbReference type="Proteomes" id="UP000283128"/>
    </source>
</evidence>
<dbReference type="SUPFAM" id="SSF52218">
    <property type="entry name" value="Flavoproteins"/>
    <property type="match status" value="1"/>
</dbReference>
<dbReference type="InterPro" id="IPR050712">
    <property type="entry name" value="NAD(P)H-dep_reductase"/>
</dbReference>
<dbReference type="GO" id="GO:0010181">
    <property type="term" value="F:FMN binding"/>
    <property type="evidence" value="ECO:0007669"/>
    <property type="project" value="TreeGrafter"/>
</dbReference>
<comment type="caution">
    <text evidence="2">The sequence shown here is derived from an EMBL/GenBank/DDBJ whole genome shotgun (WGS) entry which is preliminary data.</text>
</comment>
<keyword evidence="3" id="KW-1185">Reference proteome</keyword>
<dbReference type="Gene3D" id="3.40.50.360">
    <property type="match status" value="1"/>
</dbReference>
<dbReference type="InterPro" id="IPR005025">
    <property type="entry name" value="FMN_Rdtase-like_dom"/>
</dbReference>
<dbReference type="Proteomes" id="UP000283128">
    <property type="component" value="Unassembled WGS sequence"/>
</dbReference>
<reference evidence="2 3" key="1">
    <citation type="submission" date="2019-01" db="EMBL/GenBank/DDBJ databases">
        <title>Genome sequences of Streptomyces and Rhizobium isolates collected from root and soil.</title>
        <authorList>
            <person name="Chhettri S."/>
            <person name="Sevigny J.L."/>
            <person name="Sen A."/>
            <person name="Ennis N."/>
            <person name="Tisa L."/>
        </authorList>
    </citation>
    <scope>NUCLEOTIDE SEQUENCE [LARGE SCALE GENOMIC DNA]</scope>
    <source>
        <strain evidence="2 3">San01</strain>
    </source>
</reference>
<dbReference type="Pfam" id="PF03358">
    <property type="entry name" value="FMN_red"/>
    <property type="match status" value="1"/>
</dbReference>
<evidence type="ECO:0000259" key="1">
    <source>
        <dbReference type="Pfam" id="PF03358"/>
    </source>
</evidence>
<accession>A0A437PUV6</accession>
<dbReference type="AlphaFoldDB" id="A0A437PUV6"/>
<dbReference type="GO" id="GO:0016491">
    <property type="term" value="F:oxidoreductase activity"/>
    <property type="evidence" value="ECO:0007669"/>
    <property type="project" value="InterPro"/>
</dbReference>
<dbReference type="EMBL" id="RZYA01000004">
    <property type="protein sequence ID" value="RVU26032.1"/>
    <property type="molecule type" value="Genomic_DNA"/>
</dbReference>
<proteinExistence type="predicted"/>
<gene>
    <name evidence="2" type="ORF">EOT10_10540</name>
</gene>
<dbReference type="GO" id="GO:0005829">
    <property type="term" value="C:cytosol"/>
    <property type="evidence" value="ECO:0007669"/>
    <property type="project" value="TreeGrafter"/>
</dbReference>